<gene>
    <name evidence="5" type="ORF">ACFQ5M_06790</name>
</gene>
<dbReference type="PROSITE" id="PS01124">
    <property type="entry name" value="HTH_ARAC_FAMILY_2"/>
    <property type="match status" value="1"/>
</dbReference>
<evidence type="ECO:0000259" key="4">
    <source>
        <dbReference type="PROSITE" id="PS01124"/>
    </source>
</evidence>
<dbReference type="InterPro" id="IPR009057">
    <property type="entry name" value="Homeodomain-like_sf"/>
</dbReference>
<dbReference type="RefSeq" id="WP_125713861.1">
    <property type="nucleotide sequence ID" value="NZ_JBHTOP010000022.1"/>
</dbReference>
<evidence type="ECO:0000256" key="2">
    <source>
        <dbReference type="ARBA" id="ARBA00023125"/>
    </source>
</evidence>
<reference evidence="6" key="1">
    <citation type="journal article" date="2019" name="Int. J. Syst. Evol. Microbiol.">
        <title>The Global Catalogue of Microorganisms (GCM) 10K type strain sequencing project: providing services to taxonomists for standard genome sequencing and annotation.</title>
        <authorList>
            <consortium name="The Broad Institute Genomics Platform"/>
            <consortium name="The Broad Institute Genome Sequencing Center for Infectious Disease"/>
            <person name="Wu L."/>
            <person name="Ma J."/>
        </authorList>
    </citation>
    <scope>NUCLEOTIDE SEQUENCE [LARGE SCALE GENOMIC DNA]</scope>
    <source>
        <strain evidence="6">CCM 8896</strain>
    </source>
</reference>
<keyword evidence="1" id="KW-0805">Transcription regulation</keyword>
<dbReference type="InterPro" id="IPR018060">
    <property type="entry name" value="HTH_AraC"/>
</dbReference>
<keyword evidence="3" id="KW-0804">Transcription</keyword>
<dbReference type="PANTHER" id="PTHR43280:SF34">
    <property type="entry name" value="ARAC-FAMILY TRANSCRIPTIONAL REGULATOR"/>
    <property type="match status" value="1"/>
</dbReference>
<sequence length="253" mass="29374">MVYSNDLDKLVTEYQLNNSEARLLRLPMENEKLFLMKIRQGDYRNVSFSQFDALEEKMGPLSKDRFKHFEYTTVTAISLACRAAIDGGLAPDLAYDISDTALQKLCQIKSLDEMHTLLVDTCQFLAKKVYLSRQGKSSYIIEQCKVYIQRNIFQRIKLTEISEFVGVNASYLSRIFSEKTGMTIHNYIQKQKIETACHLLKHSDRSIVDISLYLSFQSQSNFTTVFKKWVKLTPSDYRNQYRTVDFATKDKSI</sequence>
<comment type="caution">
    <text evidence="5">The sequence shown here is derived from an EMBL/GenBank/DDBJ whole genome shotgun (WGS) entry which is preliminary data.</text>
</comment>
<evidence type="ECO:0000313" key="6">
    <source>
        <dbReference type="Proteomes" id="UP001597267"/>
    </source>
</evidence>
<evidence type="ECO:0000256" key="3">
    <source>
        <dbReference type="ARBA" id="ARBA00023163"/>
    </source>
</evidence>
<dbReference type="Pfam" id="PF12833">
    <property type="entry name" value="HTH_18"/>
    <property type="match status" value="1"/>
</dbReference>
<protein>
    <submittedName>
        <fullName evidence="5">Helix-turn-helix domain-containing protein</fullName>
    </submittedName>
</protein>
<dbReference type="PANTHER" id="PTHR43280">
    <property type="entry name" value="ARAC-FAMILY TRANSCRIPTIONAL REGULATOR"/>
    <property type="match status" value="1"/>
</dbReference>
<proteinExistence type="predicted"/>
<dbReference type="SMART" id="SM00342">
    <property type="entry name" value="HTH_ARAC"/>
    <property type="match status" value="1"/>
</dbReference>
<keyword evidence="6" id="KW-1185">Reference proteome</keyword>
<keyword evidence="2" id="KW-0238">DNA-binding</keyword>
<dbReference type="Proteomes" id="UP001597267">
    <property type="component" value="Unassembled WGS sequence"/>
</dbReference>
<name>A0ABW4J6H0_9LACO</name>
<evidence type="ECO:0000256" key="1">
    <source>
        <dbReference type="ARBA" id="ARBA00023015"/>
    </source>
</evidence>
<evidence type="ECO:0000313" key="5">
    <source>
        <dbReference type="EMBL" id="MFD1671792.1"/>
    </source>
</evidence>
<dbReference type="Gene3D" id="1.10.10.60">
    <property type="entry name" value="Homeodomain-like"/>
    <property type="match status" value="2"/>
</dbReference>
<dbReference type="EMBL" id="JBHTOP010000022">
    <property type="protein sequence ID" value="MFD1671792.1"/>
    <property type="molecule type" value="Genomic_DNA"/>
</dbReference>
<accession>A0ABW4J6H0</accession>
<feature type="domain" description="HTH araC/xylS-type" evidence="4">
    <location>
        <begin position="142"/>
        <end position="240"/>
    </location>
</feature>
<dbReference type="SUPFAM" id="SSF46689">
    <property type="entry name" value="Homeodomain-like"/>
    <property type="match status" value="2"/>
</dbReference>
<organism evidence="5 6">
    <name type="scientific">Agrilactobacillus yilanensis</name>
    <dbReference type="NCBI Taxonomy" id="2485997"/>
    <lineage>
        <taxon>Bacteria</taxon>
        <taxon>Bacillati</taxon>
        <taxon>Bacillota</taxon>
        <taxon>Bacilli</taxon>
        <taxon>Lactobacillales</taxon>
        <taxon>Lactobacillaceae</taxon>
        <taxon>Agrilactobacillus</taxon>
    </lineage>
</organism>